<dbReference type="GO" id="GO:0044718">
    <property type="term" value="P:siderophore transmembrane transport"/>
    <property type="evidence" value="ECO:0007669"/>
    <property type="project" value="TreeGrafter"/>
</dbReference>
<evidence type="ECO:0000256" key="8">
    <source>
        <dbReference type="ARBA" id="ARBA00023170"/>
    </source>
</evidence>
<keyword evidence="2 10" id="KW-0813">Transport</keyword>
<proteinExistence type="inferred from homology"/>
<dbReference type="AlphaFoldDB" id="A0A1H7S4Y7"/>
<dbReference type="RefSeq" id="WP_177181197.1">
    <property type="nucleotide sequence ID" value="NZ_FNZR01000008.1"/>
</dbReference>
<evidence type="ECO:0000256" key="3">
    <source>
        <dbReference type="ARBA" id="ARBA00022452"/>
    </source>
</evidence>
<evidence type="ECO:0000256" key="11">
    <source>
        <dbReference type="RuleBase" id="RU003357"/>
    </source>
</evidence>
<dbReference type="Pfam" id="PF07715">
    <property type="entry name" value="Plug"/>
    <property type="match status" value="1"/>
</dbReference>
<dbReference type="InterPro" id="IPR000531">
    <property type="entry name" value="Beta-barrel_TonB"/>
</dbReference>
<organism evidence="14 15">
    <name type="scientific">Parapedobacter koreensis</name>
    <dbReference type="NCBI Taxonomy" id="332977"/>
    <lineage>
        <taxon>Bacteria</taxon>
        <taxon>Pseudomonadati</taxon>
        <taxon>Bacteroidota</taxon>
        <taxon>Sphingobacteriia</taxon>
        <taxon>Sphingobacteriales</taxon>
        <taxon>Sphingobacteriaceae</taxon>
        <taxon>Parapedobacter</taxon>
    </lineage>
</organism>
<evidence type="ECO:0000256" key="9">
    <source>
        <dbReference type="ARBA" id="ARBA00023237"/>
    </source>
</evidence>
<dbReference type="STRING" id="332977.SAMN05421740_10845"/>
<comment type="similarity">
    <text evidence="10 11">Belongs to the TonB-dependent receptor family.</text>
</comment>
<evidence type="ECO:0000256" key="2">
    <source>
        <dbReference type="ARBA" id="ARBA00022448"/>
    </source>
</evidence>
<dbReference type="Gene3D" id="2.170.130.10">
    <property type="entry name" value="TonB-dependent receptor, plug domain"/>
    <property type="match status" value="1"/>
</dbReference>
<dbReference type="PANTHER" id="PTHR30069">
    <property type="entry name" value="TONB-DEPENDENT OUTER MEMBRANE RECEPTOR"/>
    <property type="match status" value="1"/>
</dbReference>
<evidence type="ECO:0000313" key="15">
    <source>
        <dbReference type="Proteomes" id="UP000198916"/>
    </source>
</evidence>
<evidence type="ECO:0000256" key="6">
    <source>
        <dbReference type="ARBA" id="ARBA00023077"/>
    </source>
</evidence>
<accession>A0A1H7S4Y7</accession>
<dbReference type="GO" id="GO:0009279">
    <property type="term" value="C:cell outer membrane"/>
    <property type="evidence" value="ECO:0007669"/>
    <property type="project" value="UniProtKB-SubCell"/>
</dbReference>
<evidence type="ECO:0000256" key="10">
    <source>
        <dbReference type="PROSITE-ProRule" id="PRU01360"/>
    </source>
</evidence>
<evidence type="ECO:0000256" key="1">
    <source>
        <dbReference type="ARBA" id="ARBA00004571"/>
    </source>
</evidence>
<protein>
    <submittedName>
        <fullName evidence="14">Outer membrane receptor proteins, mostly Fe transport</fullName>
    </submittedName>
</protein>
<keyword evidence="6 11" id="KW-0798">TonB box</keyword>
<dbReference type="Pfam" id="PF00593">
    <property type="entry name" value="TonB_dep_Rec_b-barrel"/>
    <property type="match status" value="1"/>
</dbReference>
<evidence type="ECO:0000259" key="12">
    <source>
        <dbReference type="Pfam" id="PF00593"/>
    </source>
</evidence>
<evidence type="ECO:0000313" key="14">
    <source>
        <dbReference type="EMBL" id="SEL66794.1"/>
    </source>
</evidence>
<dbReference type="InterPro" id="IPR036942">
    <property type="entry name" value="Beta-barrel_TonB_sf"/>
</dbReference>
<keyword evidence="15" id="KW-1185">Reference proteome</keyword>
<keyword evidence="7 10" id="KW-0472">Membrane</keyword>
<dbReference type="Gene3D" id="2.40.170.20">
    <property type="entry name" value="TonB-dependent receptor, beta-barrel domain"/>
    <property type="match status" value="1"/>
</dbReference>
<dbReference type="Pfam" id="PF13715">
    <property type="entry name" value="CarbopepD_reg_2"/>
    <property type="match status" value="1"/>
</dbReference>
<evidence type="ECO:0000259" key="13">
    <source>
        <dbReference type="Pfam" id="PF07715"/>
    </source>
</evidence>
<dbReference type="GO" id="GO:0015344">
    <property type="term" value="F:siderophore uptake transmembrane transporter activity"/>
    <property type="evidence" value="ECO:0007669"/>
    <property type="project" value="TreeGrafter"/>
</dbReference>
<evidence type="ECO:0000256" key="4">
    <source>
        <dbReference type="ARBA" id="ARBA00022692"/>
    </source>
</evidence>
<feature type="domain" description="TonB-dependent receptor-like beta-barrel" evidence="12">
    <location>
        <begin position="345"/>
        <end position="770"/>
    </location>
</feature>
<dbReference type="InterPro" id="IPR039426">
    <property type="entry name" value="TonB-dep_rcpt-like"/>
</dbReference>
<keyword evidence="8 14" id="KW-0675">Receptor</keyword>
<reference evidence="15" key="1">
    <citation type="submission" date="2016-10" db="EMBL/GenBank/DDBJ databases">
        <authorList>
            <person name="Varghese N."/>
            <person name="Submissions S."/>
        </authorList>
    </citation>
    <scope>NUCLEOTIDE SEQUENCE [LARGE SCALE GENOMIC DNA]</scope>
    <source>
        <strain evidence="15">Jip14</strain>
    </source>
</reference>
<dbReference type="Proteomes" id="UP000198916">
    <property type="component" value="Unassembled WGS sequence"/>
</dbReference>
<dbReference type="PROSITE" id="PS52016">
    <property type="entry name" value="TONB_DEPENDENT_REC_3"/>
    <property type="match status" value="1"/>
</dbReference>
<keyword evidence="9 10" id="KW-0998">Cell outer membrane</keyword>
<dbReference type="EMBL" id="FNZR01000008">
    <property type="protein sequence ID" value="SEL66794.1"/>
    <property type="molecule type" value="Genomic_DNA"/>
</dbReference>
<feature type="domain" description="TonB-dependent receptor plug" evidence="13">
    <location>
        <begin position="125"/>
        <end position="227"/>
    </location>
</feature>
<name>A0A1H7S4Y7_9SPHI</name>
<gene>
    <name evidence="14" type="ORF">SAMN05421740_10845</name>
</gene>
<keyword evidence="4 10" id="KW-0812">Transmembrane</keyword>
<evidence type="ECO:0000256" key="7">
    <source>
        <dbReference type="ARBA" id="ARBA00023136"/>
    </source>
</evidence>
<keyword evidence="3 10" id="KW-1134">Transmembrane beta strand</keyword>
<evidence type="ECO:0000256" key="5">
    <source>
        <dbReference type="ARBA" id="ARBA00022729"/>
    </source>
</evidence>
<dbReference type="Gene3D" id="2.60.40.1120">
    <property type="entry name" value="Carboxypeptidase-like, regulatory domain"/>
    <property type="match status" value="1"/>
</dbReference>
<dbReference type="InterPro" id="IPR008969">
    <property type="entry name" value="CarboxyPept-like_regulatory"/>
</dbReference>
<dbReference type="PANTHER" id="PTHR30069:SF29">
    <property type="entry name" value="HEMOGLOBIN AND HEMOGLOBIN-HAPTOGLOBIN-BINDING PROTEIN 1-RELATED"/>
    <property type="match status" value="1"/>
</dbReference>
<comment type="subcellular location">
    <subcellularLocation>
        <location evidence="1 10">Cell outer membrane</location>
        <topology evidence="1 10">Multi-pass membrane protein</topology>
    </subcellularLocation>
</comment>
<dbReference type="InterPro" id="IPR012910">
    <property type="entry name" value="Plug_dom"/>
</dbReference>
<dbReference type="SUPFAM" id="SSF49464">
    <property type="entry name" value="Carboxypeptidase regulatory domain-like"/>
    <property type="match status" value="1"/>
</dbReference>
<dbReference type="InterPro" id="IPR037066">
    <property type="entry name" value="Plug_dom_sf"/>
</dbReference>
<dbReference type="SUPFAM" id="SSF56935">
    <property type="entry name" value="Porins"/>
    <property type="match status" value="1"/>
</dbReference>
<keyword evidence="5" id="KW-0732">Signal</keyword>
<sequence length="797" mass="89517">MSKLKIAGLAIGLFMSVFLGYAQQVGQLTGHIVSTANQGIPGITIQIQHHTLGTLSEEDGSFSLHNIPYGKHILEISGVGYLTQTQQLVIGPQPIANLTIILEAQNNALETVDVVGKTASKQLKESGFHVNAIETRQYANTTADLNQILNRSTGIRIREAGGLGSNFNFSINGLSGKAVKYFIDGVPMELLGSAMSLNNIPVNLAERLEVYKGVVPVDLGADAMGGAINVVTNQQARNFLDISHSYGSFNTNRSALHGQYVHPETGLTVRGSGFFNYSDNNYLMKEIELLDGAILDGDRIVDDSKAQFVQGTARRFHDQYRSAMGQLEVGVSQKKWADVLFGSIGYTTIDQDLQTGFDQRTVYGNVTRESKAYSGSLRYKKDNLFVEGLHTNLFLSYSHDHFITADTLMRQYFWDGTWKSGRATAEMGGIRSLGNIIRPRIYGRVNASYLLNEQHSFNVNYTLDNVKNESYNALITSGDDTPGILRKQIAGLAYQQTLFQQKWVNTFFVKQYLLGMEQEKYRDGAYAMADTSFAKYGYGLASRYRINDALGIKFSVEHAYRLQETEEMFGDGLNVQPNPDLLPESSNNLNLGAYYQRQIQQHQFFVEASGFYRDAKDFIYTVPDQRSNALKNENKSNVRVHGFEAEARYQYGSLLTFNVNATYENAINTTKFSQGGTSVPEATYKNKIPNRPWFYGNADLSIGKDNLLGKDTRLTFNWYSQYVHWFYLTWEKYGNVNGKSNIPTQLVHNAMITYSLQNGRYNLSAECRNLTDELAYDNFRLQKPGRSYAVKLRYFIH</sequence>